<keyword evidence="2" id="KW-1185">Reference proteome</keyword>
<dbReference type="EMBL" id="AP024601">
    <property type="protein sequence ID" value="BCU83020.1"/>
    <property type="molecule type" value="Genomic_DNA"/>
</dbReference>
<accession>A0A8D5UJQ9</accession>
<dbReference type="AlphaFoldDB" id="A0A8D5UJQ9"/>
<reference evidence="1" key="2">
    <citation type="journal article" date="2021" name="Microbiol. Resour. Announc.">
        <title>Complete Genome Sequence of Polycladomyces abyssicola JIR-001T, Isolated from Hemipelagic Sediment in Deep Seawater.</title>
        <authorList>
            <person name="Tsubouchi T."/>
            <person name="Kaneko Y."/>
        </authorList>
    </citation>
    <scope>NUCLEOTIDE SEQUENCE</scope>
    <source>
        <strain evidence="1">JIR-001</strain>
    </source>
</reference>
<reference evidence="1" key="1">
    <citation type="journal article" date="2013" name="Int. J. Syst. Evol. Microbiol.">
        <title>Polycladomyces abyssicola gen. nov., sp. nov., a thermophilic filamentous bacterium isolated from hemipelagic sediment.</title>
        <authorList>
            <person name="Tsubouchi T."/>
            <person name="Shimane Y."/>
            <person name="Mori K."/>
            <person name="Usui K."/>
            <person name="Hiraki T."/>
            <person name="Tame A."/>
            <person name="Uematsu K."/>
            <person name="Maruyama T."/>
            <person name="Hatada Y."/>
        </authorList>
    </citation>
    <scope>NUCLEOTIDE SEQUENCE</scope>
    <source>
        <strain evidence="1">JIR-001</strain>
    </source>
</reference>
<protein>
    <submittedName>
        <fullName evidence="1">Uncharacterized protein</fullName>
    </submittedName>
</protein>
<proteinExistence type="predicted"/>
<gene>
    <name evidence="1" type="ORF">JIR001_28030</name>
</gene>
<organism evidence="1 2">
    <name type="scientific">Polycladomyces abyssicola</name>
    <dbReference type="NCBI Taxonomy" id="1125966"/>
    <lineage>
        <taxon>Bacteria</taxon>
        <taxon>Bacillati</taxon>
        <taxon>Bacillota</taxon>
        <taxon>Bacilli</taxon>
        <taxon>Bacillales</taxon>
        <taxon>Thermoactinomycetaceae</taxon>
        <taxon>Polycladomyces</taxon>
    </lineage>
</organism>
<dbReference type="KEGG" id="pabs:JIR001_28030"/>
<name>A0A8D5UJQ9_9BACL</name>
<evidence type="ECO:0000313" key="1">
    <source>
        <dbReference type="EMBL" id="BCU83020.1"/>
    </source>
</evidence>
<evidence type="ECO:0000313" key="2">
    <source>
        <dbReference type="Proteomes" id="UP000677436"/>
    </source>
</evidence>
<dbReference type="Proteomes" id="UP000677436">
    <property type="component" value="Chromosome"/>
</dbReference>
<sequence>MWGVPERVCRIKELGVPVGIVKYNDWYSVPLPIGRNGSNWRLPLFDGKLDANAEAVSAVSSLSGR</sequence>